<accession>A0A7S4IRL1</accession>
<sequence>MGRVAKYKKVKKFDLYDEKTNSLADKPSRKKDKTKLPNSFRTMKYQKERAERIERIRAQQRITKEKEKTKVEKPENDTMFEGKRDDESFRDFNKRLTEETREALSGIRTRKRMRSNYMRHRKEKKREKKKKKKEEKELDAKETRRDVVGFGEIVDRPPILQIAPKMKKRLNQHS</sequence>
<proteinExistence type="predicted"/>
<name>A0A7S4IRL1_9EUKA</name>
<feature type="region of interest" description="Disordered" evidence="1">
    <location>
        <begin position="61"/>
        <end position="86"/>
    </location>
</feature>
<dbReference type="EMBL" id="HBKP01023182">
    <property type="protein sequence ID" value="CAE2237624.1"/>
    <property type="molecule type" value="Transcribed_RNA"/>
</dbReference>
<feature type="region of interest" description="Disordered" evidence="1">
    <location>
        <begin position="101"/>
        <end position="142"/>
    </location>
</feature>
<reference evidence="2" key="1">
    <citation type="submission" date="2021-01" db="EMBL/GenBank/DDBJ databases">
        <authorList>
            <person name="Corre E."/>
            <person name="Pelletier E."/>
            <person name="Niang G."/>
            <person name="Scheremetjew M."/>
            <person name="Finn R."/>
            <person name="Kale V."/>
            <person name="Holt S."/>
            <person name="Cochrane G."/>
            <person name="Meng A."/>
            <person name="Brown T."/>
            <person name="Cohen L."/>
        </authorList>
    </citation>
    <scope>NUCLEOTIDE SEQUENCE</scope>
    <source>
        <strain evidence="2">DIVA3 518/3/11/1/6</strain>
    </source>
</reference>
<organism evidence="2">
    <name type="scientific">Vannella robusta</name>
    <dbReference type="NCBI Taxonomy" id="1487602"/>
    <lineage>
        <taxon>Eukaryota</taxon>
        <taxon>Amoebozoa</taxon>
        <taxon>Discosea</taxon>
        <taxon>Flabellinia</taxon>
        <taxon>Vannellidae</taxon>
        <taxon>Vannella</taxon>
    </lineage>
</organism>
<feature type="compositionally biased region" description="Basic residues" evidence="1">
    <location>
        <begin position="108"/>
        <end position="133"/>
    </location>
</feature>
<evidence type="ECO:0000313" key="2">
    <source>
        <dbReference type="EMBL" id="CAE2237624.1"/>
    </source>
</evidence>
<protein>
    <submittedName>
        <fullName evidence="2">Uncharacterized protein</fullName>
    </submittedName>
</protein>
<gene>
    <name evidence="2" type="ORF">VSP0166_LOCUS16145</name>
</gene>
<dbReference type="AlphaFoldDB" id="A0A7S4IRL1"/>
<evidence type="ECO:0000256" key="1">
    <source>
        <dbReference type="SAM" id="MobiDB-lite"/>
    </source>
</evidence>